<evidence type="ECO:0000313" key="1">
    <source>
        <dbReference type="EMBL" id="STO61077.1"/>
    </source>
</evidence>
<name>A0A1V4B203_9PAST</name>
<organism evidence="1 2">
    <name type="scientific">Canicola haemoglobinophilus</name>
    <dbReference type="NCBI Taxonomy" id="733"/>
    <lineage>
        <taxon>Bacteria</taxon>
        <taxon>Pseudomonadati</taxon>
        <taxon>Pseudomonadota</taxon>
        <taxon>Gammaproteobacteria</taxon>
        <taxon>Pasteurellales</taxon>
        <taxon>Pasteurellaceae</taxon>
        <taxon>Canicola</taxon>
    </lineage>
</organism>
<keyword evidence="2" id="KW-1185">Reference proteome</keyword>
<reference evidence="1 2" key="1">
    <citation type="submission" date="2018-06" db="EMBL/GenBank/DDBJ databases">
        <authorList>
            <consortium name="Pathogen Informatics"/>
            <person name="Doyle S."/>
        </authorList>
    </citation>
    <scope>NUCLEOTIDE SEQUENCE [LARGE SCALE GENOMIC DNA]</scope>
    <source>
        <strain evidence="1 2">NCTC1659</strain>
    </source>
</reference>
<accession>A0A1V4B203</accession>
<evidence type="ECO:0000313" key="2">
    <source>
        <dbReference type="Proteomes" id="UP000254329"/>
    </source>
</evidence>
<proteinExistence type="predicted"/>
<gene>
    <name evidence="1" type="ORF">NCTC1659_02386</name>
</gene>
<sequence length="78" mass="9416">MKRRTLEYKLTELAWNYSEGIIDISEIIFLIREKGKLESTRSLMKWILKDSALSVKNQEKSQQLKREIRCRYKNKHSN</sequence>
<protein>
    <submittedName>
        <fullName evidence="1">Uncharacterized protein</fullName>
    </submittedName>
</protein>
<dbReference type="AlphaFoldDB" id="A0A1V4B203"/>
<dbReference type="RefSeq" id="WP_078218233.1">
    <property type="nucleotide sequence ID" value="NZ_MUXZ01000010.1"/>
</dbReference>
<dbReference type="EMBL" id="UGHF01000001">
    <property type="protein sequence ID" value="STO61077.1"/>
    <property type="molecule type" value="Genomic_DNA"/>
</dbReference>
<dbReference type="Proteomes" id="UP000254329">
    <property type="component" value="Unassembled WGS sequence"/>
</dbReference>